<comment type="function">
    <text evidence="9">Catalyzes the phosphorylation of the position 2 hydroxy group of 4-diphosphocytidyl-2C-methyl-D-erythritol.</text>
</comment>
<evidence type="ECO:0000259" key="10">
    <source>
        <dbReference type="Pfam" id="PF00288"/>
    </source>
</evidence>
<dbReference type="InterPro" id="IPR013750">
    <property type="entry name" value="GHMP_kinase_C_dom"/>
</dbReference>
<dbReference type="PANTHER" id="PTHR43527">
    <property type="entry name" value="4-DIPHOSPHOCYTIDYL-2-C-METHYL-D-ERYTHRITOL KINASE, CHLOROPLASTIC"/>
    <property type="match status" value="1"/>
</dbReference>
<dbReference type="OrthoDB" id="9809438at2"/>
<dbReference type="GO" id="GO:0050515">
    <property type="term" value="F:4-(cytidine 5'-diphospho)-2-C-methyl-D-erythritol kinase activity"/>
    <property type="evidence" value="ECO:0007669"/>
    <property type="project" value="UniProtKB-UniRule"/>
</dbReference>
<keyword evidence="7 9" id="KW-0067">ATP-binding</keyword>
<feature type="active site" evidence="9">
    <location>
        <position position="11"/>
    </location>
</feature>
<dbReference type="AlphaFoldDB" id="A0A5S5ANI1"/>
<feature type="binding site" evidence="9">
    <location>
        <begin position="95"/>
        <end position="105"/>
    </location>
    <ligand>
        <name>ATP</name>
        <dbReference type="ChEBI" id="CHEBI:30616"/>
    </ligand>
</feature>
<comment type="pathway">
    <text evidence="9">Isoprenoid biosynthesis; isopentenyl diphosphate biosynthesis via DXP pathway; isopentenyl diphosphate from 1-deoxy-D-xylulose 5-phosphate: step 3/6.</text>
</comment>
<dbReference type="InterPro" id="IPR014721">
    <property type="entry name" value="Ribsml_uS5_D2-typ_fold_subgr"/>
</dbReference>
<dbReference type="Pfam" id="PF08544">
    <property type="entry name" value="GHMP_kinases_C"/>
    <property type="match status" value="1"/>
</dbReference>
<protein>
    <recommendedName>
        <fullName evidence="3 9">4-diphosphocytidyl-2-C-methyl-D-erythritol kinase</fullName>
        <shortName evidence="9">CMK</shortName>
        <ecNumber evidence="2 9">2.7.1.148</ecNumber>
    </recommendedName>
    <alternativeName>
        <fullName evidence="8 9">4-(cytidine-5'-diphospho)-2-C-methyl-D-erythritol kinase</fullName>
    </alternativeName>
</protein>
<dbReference type="PIRSF" id="PIRSF010376">
    <property type="entry name" value="IspE"/>
    <property type="match status" value="1"/>
</dbReference>
<evidence type="ECO:0000313" key="12">
    <source>
        <dbReference type="EMBL" id="TYP51656.1"/>
    </source>
</evidence>
<dbReference type="NCBIfam" id="NF011202">
    <property type="entry name" value="PRK14608.1"/>
    <property type="match status" value="1"/>
</dbReference>
<evidence type="ECO:0000313" key="13">
    <source>
        <dbReference type="Proteomes" id="UP000322294"/>
    </source>
</evidence>
<comment type="similarity">
    <text evidence="1 9">Belongs to the GHMP kinase family. IspE subfamily.</text>
</comment>
<evidence type="ECO:0000256" key="4">
    <source>
        <dbReference type="ARBA" id="ARBA00022679"/>
    </source>
</evidence>
<evidence type="ECO:0000256" key="6">
    <source>
        <dbReference type="ARBA" id="ARBA00022777"/>
    </source>
</evidence>
<feature type="active site" evidence="9">
    <location>
        <position position="137"/>
    </location>
</feature>
<feature type="domain" description="GHMP kinase N-terminal" evidence="10">
    <location>
        <begin position="67"/>
        <end position="145"/>
    </location>
</feature>
<feature type="domain" description="GHMP kinase C-terminal" evidence="11">
    <location>
        <begin position="200"/>
        <end position="269"/>
    </location>
</feature>
<dbReference type="PANTHER" id="PTHR43527:SF2">
    <property type="entry name" value="4-DIPHOSPHOCYTIDYL-2-C-METHYL-D-ERYTHRITOL KINASE, CHLOROPLASTIC"/>
    <property type="match status" value="1"/>
</dbReference>
<evidence type="ECO:0000256" key="5">
    <source>
        <dbReference type="ARBA" id="ARBA00022741"/>
    </source>
</evidence>
<comment type="catalytic activity">
    <reaction evidence="9">
        <text>4-CDP-2-C-methyl-D-erythritol + ATP = 4-CDP-2-C-methyl-D-erythritol 2-phosphate + ADP + H(+)</text>
        <dbReference type="Rhea" id="RHEA:18437"/>
        <dbReference type="ChEBI" id="CHEBI:15378"/>
        <dbReference type="ChEBI" id="CHEBI:30616"/>
        <dbReference type="ChEBI" id="CHEBI:57823"/>
        <dbReference type="ChEBI" id="CHEBI:57919"/>
        <dbReference type="ChEBI" id="CHEBI:456216"/>
        <dbReference type="EC" id="2.7.1.148"/>
    </reaction>
</comment>
<evidence type="ECO:0000256" key="2">
    <source>
        <dbReference type="ARBA" id="ARBA00012052"/>
    </source>
</evidence>
<dbReference type="NCBIfam" id="TIGR00154">
    <property type="entry name" value="ispE"/>
    <property type="match status" value="1"/>
</dbReference>
<gene>
    <name evidence="9" type="primary">ispE</name>
    <name evidence="12" type="ORF">LZ11_01779</name>
</gene>
<dbReference type="SUPFAM" id="SSF55060">
    <property type="entry name" value="GHMP Kinase, C-terminal domain"/>
    <property type="match status" value="1"/>
</dbReference>
<dbReference type="HAMAP" id="MF_00061">
    <property type="entry name" value="IspE"/>
    <property type="match status" value="1"/>
</dbReference>
<comment type="caution">
    <text evidence="12">The sequence shown here is derived from an EMBL/GenBank/DDBJ whole genome shotgun (WGS) entry which is preliminary data.</text>
</comment>
<dbReference type="UniPathway" id="UPA00056">
    <property type="reaction ID" value="UER00094"/>
</dbReference>
<organism evidence="12 13">
    <name type="scientific">Thermosediminibacter litoriperuensis</name>
    <dbReference type="NCBI Taxonomy" id="291989"/>
    <lineage>
        <taxon>Bacteria</taxon>
        <taxon>Bacillati</taxon>
        <taxon>Bacillota</taxon>
        <taxon>Clostridia</taxon>
        <taxon>Thermosediminibacterales</taxon>
        <taxon>Thermosediminibacteraceae</taxon>
        <taxon>Thermosediminibacter</taxon>
    </lineage>
</organism>
<reference evidence="12 13" key="1">
    <citation type="submission" date="2019-07" db="EMBL/GenBank/DDBJ databases">
        <title>Genomic Encyclopedia of Type Strains, Phase I: the one thousand microbial genomes (KMG-I) project.</title>
        <authorList>
            <person name="Kyrpides N."/>
        </authorList>
    </citation>
    <scope>NUCLEOTIDE SEQUENCE [LARGE SCALE GENOMIC DNA]</scope>
    <source>
        <strain evidence="12 13">DSM 16647</strain>
    </source>
</reference>
<dbReference type="InterPro" id="IPR006204">
    <property type="entry name" value="GHMP_kinase_N_dom"/>
</dbReference>
<keyword evidence="5 9" id="KW-0547">Nucleotide-binding</keyword>
<keyword evidence="13" id="KW-1185">Reference proteome</keyword>
<evidence type="ECO:0000256" key="8">
    <source>
        <dbReference type="ARBA" id="ARBA00032554"/>
    </source>
</evidence>
<dbReference type="GO" id="GO:0019288">
    <property type="term" value="P:isopentenyl diphosphate biosynthetic process, methylerythritol 4-phosphate pathway"/>
    <property type="evidence" value="ECO:0007669"/>
    <property type="project" value="UniProtKB-UniRule"/>
</dbReference>
<dbReference type="EMBL" id="VNHO01000020">
    <property type="protein sequence ID" value="TYP51656.1"/>
    <property type="molecule type" value="Genomic_DNA"/>
</dbReference>
<evidence type="ECO:0000259" key="11">
    <source>
        <dbReference type="Pfam" id="PF08544"/>
    </source>
</evidence>
<dbReference type="EC" id="2.7.1.148" evidence="2 9"/>
<dbReference type="Pfam" id="PF00288">
    <property type="entry name" value="GHMP_kinases_N"/>
    <property type="match status" value="1"/>
</dbReference>
<dbReference type="PRINTS" id="PR00958">
    <property type="entry name" value="HOMSERKINASE"/>
</dbReference>
<evidence type="ECO:0000256" key="7">
    <source>
        <dbReference type="ARBA" id="ARBA00022840"/>
    </source>
</evidence>
<keyword evidence="9" id="KW-0414">Isoprene biosynthesis</keyword>
<dbReference type="GO" id="GO:0005524">
    <property type="term" value="F:ATP binding"/>
    <property type="evidence" value="ECO:0007669"/>
    <property type="project" value="UniProtKB-UniRule"/>
</dbReference>
<dbReference type="Gene3D" id="3.30.70.890">
    <property type="entry name" value="GHMP kinase, C-terminal domain"/>
    <property type="match status" value="1"/>
</dbReference>
<dbReference type="Proteomes" id="UP000322294">
    <property type="component" value="Unassembled WGS sequence"/>
</dbReference>
<dbReference type="SUPFAM" id="SSF54211">
    <property type="entry name" value="Ribosomal protein S5 domain 2-like"/>
    <property type="match status" value="1"/>
</dbReference>
<evidence type="ECO:0000256" key="3">
    <source>
        <dbReference type="ARBA" id="ARBA00017473"/>
    </source>
</evidence>
<name>A0A5S5ANI1_9FIRM</name>
<dbReference type="GO" id="GO:0016114">
    <property type="term" value="P:terpenoid biosynthetic process"/>
    <property type="evidence" value="ECO:0007669"/>
    <property type="project" value="UniProtKB-UniRule"/>
</dbReference>
<dbReference type="InterPro" id="IPR036554">
    <property type="entry name" value="GHMP_kinase_C_sf"/>
</dbReference>
<accession>A0A5S5ANI1</accession>
<sequence>MDKVELEARAKINLTLDVLYKRPDGYHEVEMIMQTISLKDRIVITLLPGRDIRIVNSCRELPDGEDNLAFKAAKLMMDEFGLDAGVEIKLFKEIPIAAGLAGGSADAAAVLEGLNELFGLRLSKEALMRLGERIGADVPFCSMGGTALARGKGEQLTPLPPVPPMSLLLVKPPFAVSTKEVYSRLNIKSIKKRPDTEAVIKSIEKGDVDGISQGLCNVLEEVTFAQHPELEIIKAWLVERGALGSLMSGSGPTVYGIFENRRDAERAAVSVPPGCRIFITQVD</sequence>
<dbReference type="RefSeq" id="WP_148867500.1">
    <property type="nucleotide sequence ID" value="NZ_VNHO01000020.1"/>
</dbReference>
<dbReference type="Gene3D" id="3.30.230.10">
    <property type="match status" value="1"/>
</dbReference>
<evidence type="ECO:0000256" key="9">
    <source>
        <dbReference type="HAMAP-Rule" id="MF_00061"/>
    </source>
</evidence>
<evidence type="ECO:0000256" key="1">
    <source>
        <dbReference type="ARBA" id="ARBA00009684"/>
    </source>
</evidence>
<proteinExistence type="inferred from homology"/>
<keyword evidence="6 9" id="KW-0418">Kinase</keyword>
<keyword evidence="4 9" id="KW-0808">Transferase</keyword>
<dbReference type="InterPro" id="IPR004424">
    <property type="entry name" value="IspE"/>
</dbReference>
<dbReference type="InterPro" id="IPR020568">
    <property type="entry name" value="Ribosomal_Su5_D2-typ_SF"/>
</dbReference>